<organism evidence="1">
    <name type="scientific">marine metagenome</name>
    <dbReference type="NCBI Taxonomy" id="408172"/>
    <lineage>
        <taxon>unclassified sequences</taxon>
        <taxon>metagenomes</taxon>
        <taxon>ecological metagenomes</taxon>
    </lineage>
</organism>
<dbReference type="EMBL" id="UINC01042168">
    <property type="protein sequence ID" value="SVB44433.1"/>
    <property type="molecule type" value="Genomic_DNA"/>
</dbReference>
<protein>
    <submittedName>
        <fullName evidence="1">Uncharacterized protein</fullName>
    </submittedName>
</protein>
<sequence length="106" mass="12264">MFGYIELLFDGQILPLPYNPRRFNQHKGISPYCGDLSSYNLRPNARVLPDEGLIPFSPERKHDLDRIPQKRSTISEAHSVTANDRSCTCIFRGFFVWTRFKCAISK</sequence>
<dbReference type="AlphaFoldDB" id="A0A382E3C4"/>
<reference evidence="1" key="1">
    <citation type="submission" date="2018-05" db="EMBL/GenBank/DDBJ databases">
        <authorList>
            <person name="Lanie J.A."/>
            <person name="Ng W.-L."/>
            <person name="Kazmierczak K.M."/>
            <person name="Andrzejewski T.M."/>
            <person name="Davidsen T.M."/>
            <person name="Wayne K.J."/>
            <person name="Tettelin H."/>
            <person name="Glass J.I."/>
            <person name="Rusch D."/>
            <person name="Podicherti R."/>
            <person name="Tsui H.-C.T."/>
            <person name="Winkler M.E."/>
        </authorList>
    </citation>
    <scope>NUCLEOTIDE SEQUENCE</scope>
</reference>
<gene>
    <name evidence="1" type="ORF">METZ01_LOCUS197287</name>
</gene>
<accession>A0A382E3C4</accession>
<evidence type="ECO:0000313" key="1">
    <source>
        <dbReference type="EMBL" id="SVB44433.1"/>
    </source>
</evidence>
<name>A0A382E3C4_9ZZZZ</name>
<proteinExistence type="predicted"/>